<reference evidence="4" key="1">
    <citation type="submission" date="2016-03" db="EMBL/GenBank/DDBJ databases">
        <authorList>
            <person name="Ma C."/>
            <person name="Zhou S."/>
            <person name="Yang G."/>
        </authorList>
    </citation>
    <scope>NUCLEOTIDE SEQUENCE [LARGE SCALE GENOMIC DNA]</scope>
    <source>
        <strain evidence="4">SgZ-1</strain>
    </source>
</reference>
<dbReference type="RefSeq" id="WP_048708021.1">
    <property type="nucleotide sequence ID" value="NZ_CP014646.1"/>
</dbReference>
<dbReference type="STRING" id="1134435.AC731_017340"/>
<evidence type="ECO:0000313" key="4">
    <source>
        <dbReference type="Proteomes" id="UP000036902"/>
    </source>
</evidence>
<keyword evidence="4" id="KW-1185">Reference proteome</keyword>
<proteinExistence type="predicted"/>
<dbReference type="SUPFAM" id="SSF53300">
    <property type="entry name" value="vWA-like"/>
    <property type="match status" value="1"/>
</dbReference>
<accession>A0A127K9I4</accession>
<feature type="signal peptide" evidence="1">
    <location>
        <begin position="1"/>
        <end position="22"/>
    </location>
</feature>
<sequence length="383" mass="38044">MKRFIITAAITAAFTVPAAAIAGSISPATFEATIAVGGSVTVSKTVTTDAIGASKVDVFFLTDDTGSMGGPINNVKTTAAALLTALQDTYTDIAFGVGSYDGDPREGVPIASPPAANLTAAYSRQSMITTDTTQVEAAINTWAAGGGGDSPEANFFALHQVATSGGFTDGLGTTDNGGAGYSTGLATGWREGAARVIVWFGDIVSHTTTVSQDEAIAALTANGVTVVAMNSSGDNSGIDGSNQADSIVAATGGVIVNNFASVPIANIVDSIVGAIGDATSTLDLSLAVQGGVPAGLNISFVCTSTEGCDDVAGGESRTFDMTITGLTPGDYDFTVIAPGVAGASERDLITVTADGGGTVPEPGTLGLLAASLLGAGFARRRKH</sequence>
<dbReference type="Proteomes" id="UP000036902">
    <property type="component" value="Chromosome"/>
</dbReference>
<gene>
    <name evidence="3" type="ORF">AC731_017340</name>
</gene>
<dbReference type="Gene3D" id="3.40.50.410">
    <property type="entry name" value="von Willebrand factor, type A domain"/>
    <property type="match status" value="1"/>
</dbReference>
<dbReference type="PROSITE" id="PS50234">
    <property type="entry name" value="VWFA"/>
    <property type="match status" value="1"/>
</dbReference>
<dbReference type="KEGG" id="thu:AC731_017340"/>
<keyword evidence="1" id="KW-0732">Signal</keyword>
<dbReference type="NCBIfam" id="TIGR02595">
    <property type="entry name" value="PEP_CTERM"/>
    <property type="match status" value="1"/>
</dbReference>
<dbReference type="Pfam" id="PF07589">
    <property type="entry name" value="PEP-CTERM"/>
    <property type="match status" value="1"/>
</dbReference>
<dbReference type="EMBL" id="CP014646">
    <property type="protein sequence ID" value="AMO38551.1"/>
    <property type="molecule type" value="Genomic_DNA"/>
</dbReference>
<evidence type="ECO:0000313" key="3">
    <source>
        <dbReference type="EMBL" id="AMO38551.1"/>
    </source>
</evidence>
<evidence type="ECO:0000259" key="2">
    <source>
        <dbReference type="PROSITE" id="PS50234"/>
    </source>
</evidence>
<feature type="chain" id="PRO_5007798055" description="VWFA domain-containing protein" evidence="1">
    <location>
        <begin position="23"/>
        <end position="383"/>
    </location>
</feature>
<feature type="domain" description="VWFA" evidence="2">
    <location>
        <begin position="57"/>
        <end position="271"/>
    </location>
</feature>
<organism evidence="3 4">
    <name type="scientific">Thauera humireducens</name>
    <dbReference type="NCBI Taxonomy" id="1134435"/>
    <lineage>
        <taxon>Bacteria</taxon>
        <taxon>Pseudomonadati</taxon>
        <taxon>Pseudomonadota</taxon>
        <taxon>Betaproteobacteria</taxon>
        <taxon>Rhodocyclales</taxon>
        <taxon>Zoogloeaceae</taxon>
        <taxon>Thauera</taxon>
    </lineage>
</organism>
<name>A0A127K9I4_9RHOO</name>
<dbReference type="InterPro" id="IPR013424">
    <property type="entry name" value="Ice-binding_C"/>
</dbReference>
<dbReference type="InterPro" id="IPR002035">
    <property type="entry name" value="VWF_A"/>
</dbReference>
<dbReference type="InterPro" id="IPR036465">
    <property type="entry name" value="vWFA_dom_sf"/>
</dbReference>
<protein>
    <recommendedName>
        <fullName evidence="2">VWFA domain-containing protein</fullName>
    </recommendedName>
</protein>
<evidence type="ECO:0000256" key="1">
    <source>
        <dbReference type="SAM" id="SignalP"/>
    </source>
</evidence>
<dbReference type="AlphaFoldDB" id="A0A127K9I4"/>